<dbReference type="GO" id="GO:0009234">
    <property type="term" value="P:menaquinone biosynthetic process"/>
    <property type="evidence" value="ECO:0007669"/>
    <property type="project" value="UniProtKB-UniRule"/>
</dbReference>
<dbReference type="RefSeq" id="WP_182598285.1">
    <property type="nucleotide sequence ID" value="NZ_JACIVC010000059.1"/>
</dbReference>
<dbReference type="SUPFAM" id="SSF53474">
    <property type="entry name" value="alpha/beta-Hydrolases"/>
    <property type="match status" value="1"/>
</dbReference>
<evidence type="ECO:0000313" key="6">
    <source>
        <dbReference type="Proteomes" id="UP000518316"/>
    </source>
</evidence>
<dbReference type="PANTHER" id="PTHR42916:SF1">
    <property type="entry name" value="PROTEIN PHYLLO, CHLOROPLASTIC"/>
    <property type="match status" value="1"/>
</dbReference>
<dbReference type="Gene3D" id="3.40.50.1820">
    <property type="entry name" value="alpha/beta hydrolase"/>
    <property type="match status" value="1"/>
</dbReference>
<dbReference type="EMBL" id="JACIVC010000059">
    <property type="protein sequence ID" value="MBB1069730.1"/>
    <property type="molecule type" value="Genomic_DNA"/>
</dbReference>
<keyword evidence="6" id="KW-1185">Reference proteome</keyword>
<comment type="pathway">
    <text evidence="3">Quinol/quinone metabolism; menaquinone biosynthesis.</text>
</comment>
<comment type="similarity">
    <text evidence="3">Belongs to the AB hydrolase superfamily. MenH family.</text>
</comment>
<dbReference type="InterPro" id="IPR000073">
    <property type="entry name" value="AB_hydrolase_1"/>
</dbReference>
<dbReference type="HAMAP" id="MF_01660">
    <property type="entry name" value="MenH"/>
    <property type="match status" value="1"/>
</dbReference>
<comment type="caution">
    <text evidence="5">The sequence shown here is derived from an EMBL/GenBank/DDBJ whole genome shotgun (WGS) entry which is preliminary data.</text>
</comment>
<reference evidence="5 6" key="1">
    <citation type="submission" date="2020-07" db="EMBL/GenBank/DDBJ databases">
        <title>Description of Limosilactobacillus balticus sp. nov., Limosilactobacillus agrestis sp. nov., Limosilactobacillus albertensis sp. nov., Limosilactobacillus rudii sp. nov., Limosilactobacillus fastidiosus sp. nov., five novel Limosilactobacillus species isolated from the vertebrate gastrointestinal tract, and proposal of 6 subspecies of Limosilactobacillus reuteri adapted to the gastrointestinal tract of specific vertebrate hosts.</title>
        <authorList>
            <person name="Li F."/>
            <person name="Cheng C."/>
            <person name="Zheng J."/>
            <person name="Quevedo R.M."/>
            <person name="Li J."/>
            <person name="Roos S."/>
            <person name="Gaenzle M.G."/>
            <person name="Walter J."/>
        </authorList>
    </citation>
    <scope>NUCLEOTIDE SEQUENCE [LARGE SCALE GENOMIC DNA]</scope>
    <source>
        <strain evidence="5 6">RRLNB_1_1</strain>
    </source>
</reference>
<sequence>MNEINYYYRWLNVPDYKQPTIVCLHGFTGTGQTFAGLFNDNKYNFLLVDLIGHGKSSVYVNPSYYQMDNVIDALKELMVKLKIKNYYVLGYSMGGRVAIAWTINDIDVKGLILESTRPGIADEDARKERRLKDNRLAARILTHPLANFVDYWEKIPLFTSQQGLPQEVRKSVREQRLNQKAYGLAMSLMMMGTGQQENYWDQLPQQIPILLIVGELDEKFKKIAYKMCQKARQIDLRILPGGHCVHLESPELFEKTVLGWLKRNCAKR</sequence>
<dbReference type="InterPro" id="IPR029058">
    <property type="entry name" value="AB_hydrolase_fold"/>
</dbReference>
<proteinExistence type="inferred from homology"/>
<evidence type="ECO:0000256" key="2">
    <source>
        <dbReference type="ARBA" id="ARBA00023239"/>
    </source>
</evidence>
<dbReference type="UniPathway" id="UPA00079"/>
<dbReference type="PANTHER" id="PTHR42916">
    <property type="entry name" value="2-SUCCINYL-5-ENOLPYRUVYL-6-HYDROXY-3-CYCLOHEXENE-1-CARBOXYLATE SYNTHASE"/>
    <property type="match status" value="1"/>
</dbReference>
<evidence type="ECO:0000256" key="1">
    <source>
        <dbReference type="ARBA" id="ARBA00022428"/>
    </source>
</evidence>
<comment type="pathway">
    <text evidence="3">Quinol/quinone metabolism; 1,4-dihydroxy-2-naphthoate biosynthesis; 1,4-dihydroxy-2-naphthoate from chorismate: step 3/7.</text>
</comment>
<protein>
    <recommendedName>
        <fullName evidence="3">Putative 2-succinyl-6-hydroxy-2,4-cyclohexadiene-1-carboxylate synthase</fullName>
        <shortName evidence="3">SHCHC synthase</shortName>
        <ecNumber evidence="3">4.2.99.20</ecNumber>
    </recommendedName>
</protein>
<dbReference type="Proteomes" id="UP000518316">
    <property type="component" value="Unassembled WGS sequence"/>
</dbReference>
<evidence type="ECO:0000256" key="3">
    <source>
        <dbReference type="HAMAP-Rule" id="MF_01660"/>
    </source>
</evidence>
<gene>
    <name evidence="3 5" type="primary">menH</name>
    <name evidence="5" type="ORF">H5S40_06145</name>
</gene>
<dbReference type="GO" id="GO:0070205">
    <property type="term" value="F:2-succinyl-6-hydroxy-2,4-cyclohexadiene-1-carboxylate synthase activity"/>
    <property type="evidence" value="ECO:0007669"/>
    <property type="project" value="UniProtKB-UniRule"/>
</dbReference>
<keyword evidence="1 3" id="KW-0474">Menaquinone biosynthesis</keyword>
<dbReference type="EC" id="4.2.99.20" evidence="3"/>
<dbReference type="UniPathway" id="UPA01057">
    <property type="reaction ID" value="UER00900"/>
</dbReference>
<feature type="domain" description="AB hydrolase-1" evidence="4">
    <location>
        <begin position="19"/>
        <end position="250"/>
    </location>
</feature>
<dbReference type="Pfam" id="PF00561">
    <property type="entry name" value="Abhydrolase_1"/>
    <property type="match status" value="1"/>
</dbReference>
<dbReference type="NCBIfam" id="TIGR03695">
    <property type="entry name" value="menH_SHCHC"/>
    <property type="match status" value="1"/>
</dbReference>
<name>A0A7W3Y883_9LACO</name>
<comment type="catalytic activity">
    <reaction evidence="3">
        <text>5-enolpyruvoyl-6-hydroxy-2-succinyl-cyclohex-3-ene-1-carboxylate = (1R,6R)-6-hydroxy-2-succinyl-cyclohexa-2,4-diene-1-carboxylate + pyruvate</text>
        <dbReference type="Rhea" id="RHEA:25597"/>
        <dbReference type="ChEBI" id="CHEBI:15361"/>
        <dbReference type="ChEBI" id="CHEBI:58689"/>
        <dbReference type="ChEBI" id="CHEBI:58818"/>
        <dbReference type="EC" id="4.2.99.20"/>
    </reaction>
</comment>
<dbReference type="InterPro" id="IPR022485">
    <property type="entry name" value="SHCHC_synthase_MenH"/>
</dbReference>
<dbReference type="AlphaFoldDB" id="A0A7W3Y883"/>
<evidence type="ECO:0000259" key="4">
    <source>
        <dbReference type="Pfam" id="PF00561"/>
    </source>
</evidence>
<comment type="subunit">
    <text evidence="3">Monomer.</text>
</comment>
<evidence type="ECO:0000313" key="5">
    <source>
        <dbReference type="EMBL" id="MBB1069730.1"/>
    </source>
</evidence>
<accession>A0A7W3Y883</accession>
<comment type="function">
    <text evidence="3">Catalyzes a proton abstraction reaction that results in 2,5-elimination of pyruvate from 2-succinyl-5-enolpyruvyl-6-hydroxy-3-cyclohexene-1-carboxylate (SEPHCHC) and the formation of 2-succinyl-6-hydroxy-2,4-cyclohexadiene-1-carboxylate (SHCHC).</text>
</comment>
<organism evidence="5 6">
    <name type="scientific">Limosilactobacillus albertensis</name>
    <dbReference type="NCBI Taxonomy" id="2759752"/>
    <lineage>
        <taxon>Bacteria</taxon>
        <taxon>Bacillati</taxon>
        <taxon>Bacillota</taxon>
        <taxon>Bacilli</taxon>
        <taxon>Lactobacillales</taxon>
        <taxon>Lactobacillaceae</taxon>
        <taxon>Limosilactobacillus</taxon>
    </lineage>
</organism>
<keyword evidence="2 3" id="KW-0456">Lyase</keyword>